<dbReference type="Gramene" id="TuG1812G0600000478.01.T01">
    <property type="protein sequence ID" value="TuG1812G0600000478.01.T01"/>
    <property type="gene ID" value="TuG1812G0600000478.01"/>
</dbReference>
<reference evidence="2" key="1">
    <citation type="journal article" date="2013" name="Nature">
        <title>Draft genome of the wheat A-genome progenitor Triticum urartu.</title>
        <authorList>
            <person name="Ling H.Q."/>
            <person name="Zhao S."/>
            <person name="Liu D."/>
            <person name="Wang J."/>
            <person name="Sun H."/>
            <person name="Zhang C."/>
            <person name="Fan H."/>
            <person name="Li D."/>
            <person name="Dong L."/>
            <person name="Tao Y."/>
            <person name="Gao C."/>
            <person name="Wu H."/>
            <person name="Li Y."/>
            <person name="Cui Y."/>
            <person name="Guo X."/>
            <person name="Zheng S."/>
            <person name="Wang B."/>
            <person name="Yu K."/>
            <person name="Liang Q."/>
            <person name="Yang W."/>
            <person name="Lou X."/>
            <person name="Chen J."/>
            <person name="Feng M."/>
            <person name="Jian J."/>
            <person name="Zhang X."/>
            <person name="Luo G."/>
            <person name="Jiang Y."/>
            <person name="Liu J."/>
            <person name="Wang Z."/>
            <person name="Sha Y."/>
            <person name="Zhang B."/>
            <person name="Wu H."/>
            <person name="Tang D."/>
            <person name="Shen Q."/>
            <person name="Xue P."/>
            <person name="Zou S."/>
            <person name="Wang X."/>
            <person name="Liu X."/>
            <person name="Wang F."/>
            <person name="Yang Y."/>
            <person name="An X."/>
            <person name="Dong Z."/>
            <person name="Zhang K."/>
            <person name="Zhang X."/>
            <person name="Luo M.C."/>
            <person name="Dvorak J."/>
            <person name="Tong Y."/>
            <person name="Wang J."/>
            <person name="Yang H."/>
            <person name="Li Z."/>
            <person name="Wang D."/>
            <person name="Zhang A."/>
            <person name="Wang J."/>
        </authorList>
    </citation>
    <scope>NUCLEOTIDE SEQUENCE</scope>
    <source>
        <strain evidence="2">cv. G1812</strain>
    </source>
</reference>
<accession>A0A8R7UQY6</accession>
<reference evidence="1" key="2">
    <citation type="submission" date="2018-03" db="EMBL/GenBank/DDBJ databases">
        <title>The Triticum urartu genome reveals the dynamic nature of wheat genome evolution.</title>
        <authorList>
            <person name="Ling H."/>
            <person name="Ma B."/>
            <person name="Shi X."/>
            <person name="Liu H."/>
            <person name="Dong L."/>
            <person name="Sun H."/>
            <person name="Cao Y."/>
            <person name="Gao Q."/>
            <person name="Zheng S."/>
            <person name="Li Y."/>
            <person name="Yu Y."/>
            <person name="Du H."/>
            <person name="Qi M."/>
            <person name="Li Y."/>
            <person name="Yu H."/>
            <person name="Cui Y."/>
            <person name="Wang N."/>
            <person name="Chen C."/>
            <person name="Wu H."/>
            <person name="Zhao Y."/>
            <person name="Zhang J."/>
            <person name="Li Y."/>
            <person name="Zhou W."/>
            <person name="Zhang B."/>
            <person name="Hu W."/>
            <person name="Eijk M."/>
            <person name="Tang J."/>
            <person name="Witsenboer H."/>
            <person name="Zhao S."/>
            <person name="Li Z."/>
            <person name="Zhang A."/>
            <person name="Wang D."/>
            <person name="Liang C."/>
        </authorList>
    </citation>
    <scope>NUCLEOTIDE SEQUENCE [LARGE SCALE GENOMIC DNA]</scope>
    <source>
        <strain evidence="1">cv. G1812</strain>
    </source>
</reference>
<proteinExistence type="predicted"/>
<name>A0A8R7UQY6_TRIUA</name>
<evidence type="ECO:0000313" key="1">
    <source>
        <dbReference type="EnsemblPlants" id="TuG1812G0600000478.01.T01"/>
    </source>
</evidence>
<keyword evidence="2" id="KW-1185">Reference proteome</keyword>
<reference evidence="1" key="3">
    <citation type="submission" date="2022-06" db="UniProtKB">
        <authorList>
            <consortium name="EnsemblPlants"/>
        </authorList>
    </citation>
    <scope>IDENTIFICATION</scope>
</reference>
<dbReference type="Proteomes" id="UP000015106">
    <property type="component" value="Chromosome 6"/>
</dbReference>
<sequence>SVTVPCRRRVTAALHFLVFHPPPAYRRGPVNTTKFSPYTAPCSFAQMDWVQGGDSMAPALAAPGTSPADGCRSWTGRIWNTPARRASACFYSPSTRASASSLFPKELLHLHPMTGAGRIQK</sequence>
<organism evidence="1 2">
    <name type="scientific">Triticum urartu</name>
    <name type="common">Red wild einkorn</name>
    <name type="synonym">Crithodium urartu</name>
    <dbReference type="NCBI Taxonomy" id="4572"/>
    <lineage>
        <taxon>Eukaryota</taxon>
        <taxon>Viridiplantae</taxon>
        <taxon>Streptophyta</taxon>
        <taxon>Embryophyta</taxon>
        <taxon>Tracheophyta</taxon>
        <taxon>Spermatophyta</taxon>
        <taxon>Magnoliopsida</taxon>
        <taxon>Liliopsida</taxon>
        <taxon>Poales</taxon>
        <taxon>Poaceae</taxon>
        <taxon>BOP clade</taxon>
        <taxon>Pooideae</taxon>
        <taxon>Triticodae</taxon>
        <taxon>Triticeae</taxon>
        <taxon>Triticinae</taxon>
        <taxon>Triticum</taxon>
    </lineage>
</organism>
<dbReference type="AlphaFoldDB" id="A0A8R7UQY6"/>
<evidence type="ECO:0000313" key="2">
    <source>
        <dbReference type="Proteomes" id="UP000015106"/>
    </source>
</evidence>
<protein>
    <submittedName>
        <fullName evidence="1">Uncharacterized protein</fullName>
    </submittedName>
</protein>
<dbReference type="EnsemblPlants" id="TuG1812G0600000478.01.T01">
    <property type="protein sequence ID" value="TuG1812G0600000478.01.T01"/>
    <property type="gene ID" value="TuG1812G0600000478.01"/>
</dbReference>